<accession>A0A2M8ELU1</accession>
<evidence type="ECO:0008006" key="3">
    <source>
        <dbReference type="Google" id="ProtNLM"/>
    </source>
</evidence>
<reference evidence="2" key="1">
    <citation type="submission" date="2017-09" db="EMBL/GenBank/DDBJ databases">
        <title>Depth-based differentiation of microbial function through sediment-hosted aquifers and enrichment of novel symbionts in the deep terrestrial subsurface.</title>
        <authorList>
            <person name="Probst A.J."/>
            <person name="Ladd B."/>
            <person name="Jarett J.K."/>
            <person name="Geller-Mcgrath D.E."/>
            <person name="Sieber C.M.K."/>
            <person name="Emerson J.B."/>
            <person name="Anantharaman K."/>
            <person name="Thomas B.C."/>
            <person name="Malmstrom R."/>
            <person name="Stieglmeier M."/>
            <person name="Klingl A."/>
            <person name="Woyke T."/>
            <person name="Ryan C.M."/>
            <person name="Banfield J.F."/>
        </authorList>
    </citation>
    <scope>NUCLEOTIDE SEQUENCE [LARGE SCALE GENOMIC DNA]</scope>
</reference>
<name>A0A2M8ELU1_UNCKA</name>
<evidence type="ECO:0000313" key="2">
    <source>
        <dbReference type="Proteomes" id="UP000229756"/>
    </source>
</evidence>
<evidence type="ECO:0000313" key="1">
    <source>
        <dbReference type="EMBL" id="PJC23704.1"/>
    </source>
</evidence>
<dbReference type="Proteomes" id="UP000229756">
    <property type="component" value="Unassembled WGS sequence"/>
</dbReference>
<sequence>MHMLEIKNVHIENDKVNAPFLLSAYFCGLIKFVGSYSKNGVVYWQFSPKERAQTLLTQFYTKTEPHIPAKDLFDAIDTFWKQVSEARNTT</sequence>
<organism evidence="1 2">
    <name type="scientific">candidate division WWE3 bacterium CG_4_9_14_0_2_um_filter_35_11</name>
    <dbReference type="NCBI Taxonomy" id="1975077"/>
    <lineage>
        <taxon>Bacteria</taxon>
        <taxon>Katanobacteria</taxon>
    </lineage>
</organism>
<dbReference type="AlphaFoldDB" id="A0A2M8ELU1"/>
<proteinExistence type="predicted"/>
<dbReference type="EMBL" id="PFSJ01000017">
    <property type="protein sequence ID" value="PJC23704.1"/>
    <property type="molecule type" value="Genomic_DNA"/>
</dbReference>
<comment type="caution">
    <text evidence="1">The sequence shown here is derived from an EMBL/GenBank/DDBJ whole genome shotgun (WGS) entry which is preliminary data.</text>
</comment>
<protein>
    <recommendedName>
        <fullName evidence="3">DUF5659 domain-containing protein</fullName>
    </recommendedName>
</protein>
<gene>
    <name evidence="1" type="ORF">CO058_02100</name>
</gene>